<sequence length="82" mass="9261">MKTVEISEIASLLENYGKSEQPLVLTRNGQPVATLFPIEDIDMETLSLSVNPKFIEIIEQSRKSQKEQGRVFLEDIPLPSET</sequence>
<protein>
    <recommendedName>
        <fullName evidence="3">Antitoxin</fullName>
    </recommendedName>
</protein>
<name>A0AA96WVH8_9CYAN</name>
<comment type="similarity">
    <text evidence="1">Belongs to the phD/YefM antitoxin family.</text>
</comment>
<evidence type="ECO:0000313" key="2">
    <source>
        <dbReference type="EMBL" id="WNZ24357.1"/>
    </source>
</evidence>
<evidence type="ECO:0008006" key="3">
    <source>
        <dbReference type="Google" id="ProtNLM"/>
    </source>
</evidence>
<dbReference type="AlphaFoldDB" id="A0AA96WVH8"/>
<accession>A0AA96WVH8</accession>
<dbReference type="RefSeq" id="WP_316430125.1">
    <property type="nucleotide sequence ID" value="NZ_CP053586.1"/>
</dbReference>
<gene>
    <name evidence="2" type="ORF">HJG54_16840</name>
</gene>
<evidence type="ECO:0000256" key="1">
    <source>
        <dbReference type="ARBA" id="ARBA00009981"/>
    </source>
</evidence>
<dbReference type="EMBL" id="CP053586">
    <property type="protein sequence ID" value="WNZ24357.1"/>
    <property type="molecule type" value="Genomic_DNA"/>
</dbReference>
<dbReference type="SUPFAM" id="SSF143120">
    <property type="entry name" value="YefM-like"/>
    <property type="match status" value="1"/>
</dbReference>
<dbReference type="InterPro" id="IPR036165">
    <property type="entry name" value="YefM-like_sf"/>
</dbReference>
<reference evidence="2" key="1">
    <citation type="submission" date="2020-05" db="EMBL/GenBank/DDBJ databases">
        <authorList>
            <person name="Zhu T."/>
            <person name="Keshari N."/>
            <person name="Lu X."/>
        </authorList>
    </citation>
    <scope>NUCLEOTIDE SEQUENCE</scope>
    <source>
        <strain evidence="2">NK1-12</strain>
    </source>
</reference>
<organism evidence="2">
    <name type="scientific">Leptolyngbya sp. NK1-12</name>
    <dbReference type="NCBI Taxonomy" id="2547451"/>
    <lineage>
        <taxon>Bacteria</taxon>
        <taxon>Bacillati</taxon>
        <taxon>Cyanobacteriota</taxon>
        <taxon>Cyanophyceae</taxon>
        <taxon>Leptolyngbyales</taxon>
        <taxon>Leptolyngbyaceae</taxon>
        <taxon>Leptolyngbya group</taxon>
        <taxon>Leptolyngbya</taxon>
    </lineage>
</organism>
<proteinExistence type="inferred from homology"/>